<gene>
    <name evidence="18" type="primary">ABSGL_06683.1 scaffold 8661</name>
</gene>
<dbReference type="PANTHER" id="PTHR24350">
    <property type="entry name" value="SERINE/THREONINE-PROTEIN KINASE IAL-RELATED"/>
    <property type="match status" value="1"/>
</dbReference>
<dbReference type="EMBL" id="LT553497">
    <property type="protein sequence ID" value="SAM00947.1"/>
    <property type="molecule type" value="Genomic_DNA"/>
</dbReference>
<feature type="binding site" evidence="11">
    <location>
        <position position="261"/>
    </location>
    <ligand>
        <name>ATP</name>
        <dbReference type="ChEBI" id="CHEBI:30616"/>
    </ligand>
</feature>
<dbReference type="Proteomes" id="UP000078561">
    <property type="component" value="Unassembled WGS sequence"/>
</dbReference>
<keyword evidence="19" id="KW-1185">Reference proteome</keyword>
<evidence type="ECO:0000256" key="1">
    <source>
        <dbReference type="ARBA" id="ARBA00012513"/>
    </source>
</evidence>
<comment type="catalytic activity">
    <reaction evidence="9 15">
        <text>L-seryl-[protein] + ATP = O-phospho-L-seryl-[protein] + ADP + H(+)</text>
        <dbReference type="Rhea" id="RHEA:17989"/>
        <dbReference type="Rhea" id="RHEA-COMP:9863"/>
        <dbReference type="Rhea" id="RHEA-COMP:11604"/>
        <dbReference type="ChEBI" id="CHEBI:15378"/>
        <dbReference type="ChEBI" id="CHEBI:29999"/>
        <dbReference type="ChEBI" id="CHEBI:30616"/>
        <dbReference type="ChEBI" id="CHEBI:83421"/>
        <dbReference type="ChEBI" id="CHEBI:456216"/>
        <dbReference type="EC" id="2.7.11.1"/>
    </reaction>
</comment>
<dbReference type="GO" id="GO:0005524">
    <property type="term" value="F:ATP binding"/>
    <property type="evidence" value="ECO:0007669"/>
    <property type="project" value="UniProtKB-UniRule"/>
</dbReference>
<dbReference type="GO" id="GO:0032133">
    <property type="term" value="C:chromosome passenger complex"/>
    <property type="evidence" value="ECO:0007669"/>
    <property type="project" value="UniProtKB-ARBA"/>
</dbReference>
<protein>
    <recommendedName>
        <fullName evidence="2 15">Aurora kinase</fullName>
        <ecNumber evidence="1 15">2.7.11.1</ecNumber>
    </recommendedName>
</protein>
<dbReference type="FunFam" id="3.30.200.20:FF:000042">
    <property type="entry name" value="Aurora kinase A"/>
    <property type="match status" value="1"/>
</dbReference>
<keyword evidence="5 11" id="KW-0547">Nucleotide-binding</keyword>
<evidence type="ECO:0000256" key="9">
    <source>
        <dbReference type="ARBA" id="ARBA00048679"/>
    </source>
</evidence>
<feature type="binding site" evidence="11">
    <location>
        <begin position="198"/>
        <end position="200"/>
    </location>
    <ligand>
        <name>ATP</name>
        <dbReference type="ChEBI" id="CHEBI:30616"/>
    </ligand>
</feature>
<dbReference type="STRING" id="4829.A0A168NPM5"/>
<dbReference type="OrthoDB" id="377346at2759"/>
<evidence type="ECO:0000256" key="15">
    <source>
        <dbReference type="RuleBase" id="RU367134"/>
    </source>
</evidence>
<evidence type="ECO:0000256" key="2">
    <source>
        <dbReference type="ARBA" id="ARBA00021157"/>
    </source>
</evidence>
<feature type="domain" description="Protein kinase" evidence="17">
    <location>
        <begin position="120"/>
        <end position="370"/>
    </location>
</feature>
<dbReference type="EC" id="2.7.11.1" evidence="1 15"/>
<evidence type="ECO:0000256" key="4">
    <source>
        <dbReference type="ARBA" id="ARBA00022679"/>
    </source>
</evidence>
<feature type="active site" description="Proton acceptor" evidence="10">
    <location>
        <position position="243"/>
    </location>
</feature>
<feature type="binding site" evidence="13">
    <location>
        <position position="154"/>
    </location>
    <ligand>
        <name>ATP</name>
        <dbReference type="ChEBI" id="CHEBI:30616"/>
    </ligand>
</feature>
<keyword evidence="4 15" id="KW-0808">Transferase</keyword>
<dbReference type="GO" id="GO:1902115">
    <property type="term" value="P:regulation of organelle assembly"/>
    <property type="evidence" value="ECO:0007669"/>
    <property type="project" value="UniProtKB-ARBA"/>
</dbReference>
<evidence type="ECO:0000256" key="7">
    <source>
        <dbReference type="ARBA" id="ARBA00022840"/>
    </source>
</evidence>
<evidence type="ECO:0000256" key="11">
    <source>
        <dbReference type="PIRSR" id="PIRSR630616-2"/>
    </source>
</evidence>
<evidence type="ECO:0000256" key="6">
    <source>
        <dbReference type="ARBA" id="ARBA00022777"/>
    </source>
</evidence>
<dbReference type="GO" id="GO:0051233">
    <property type="term" value="C:spindle midzone"/>
    <property type="evidence" value="ECO:0007669"/>
    <property type="project" value="UniProtKB-ARBA"/>
</dbReference>
<dbReference type="PROSITE" id="PS00108">
    <property type="entry name" value="PROTEIN_KINASE_ST"/>
    <property type="match status" value="1"/>
</dbReference>
<reference evidence="18" key="1">
    <citation type="submission" date="2016-04" db="EMBL/GenBank/DDBJ databases">
        <authorList>
            <person name="Evans L.H."/>
            <person name="Alamgir A."/>
            <person name="Owens N."/>
            <person name="Weber N.D."/>
            <person name="Virtaneva K."/>
            <person name="Barbian K."/>
            <person name="Babar A."/>
            <person name="Rosenke K."/>
        </authorList>
    </citation>
    <scope>NUCLEOTIDE SEQUENCE [LARGE SCALE GENOMIC DNA]</scope>
    <source>
        <strain evidence="18">CBS 101.48</strain>
    </source>
</reference>
<dbReference type="GO" id="GO:0032465">
    <property type="term" value="P:regulation of cytokinesis"/>
    <property type="evidence" value="ECO:0007669"/>
    <property type="project" value="UniProtKB-ARBA"/>
</dbReference>
<dbReference type="GO" id="GO:0072479">
    <property type="term" value="P:response to mitotic cell cycle spindle assembly checkpoint signaling"/>
    <property type="evidence" value="ECO:0007669"/>
    <property type="project" value="UniProtKB-ARBA"/>
</dbReference>
<comment type="catalytic activity">
    <reaction evidence="8 15">
        <text>L-threonyl-[protein] + ATP = O-phospho-L-threonyl-[protein] + ADP + H(+)</text>
        <dbReference type="Rhea" id="RHEA:46608"/>
        <dbReference type="Rhea" id="RHEA-COMP:11060"/>
        <dbReference type="Rhea" id="RHEA-COMP:11605"/>
        <dbReference type="ChEBI" id="CHEBI:15378"/>
        <dbReference type="ChEBI" id="CHEBI:30013"/>
        <dbReference type="ChEBI" id="CHEBI:30616"/>
        <dbReference type="ChEBI" id="CHEBI:61977"/>
        <dbReference type="ChEBI" id="CHEBI:456216"/>
        <dbReference type="EC" id="2.7.11.1"/>
    </reaction>
</comment>
<evidence type="ECO:0000256" key="13">
    <source>
        <dbReference type="PROSITE-ProRule" id="PRU10141"/>
    </source>
</evidence>
<dbReference type="InterPro" id="IPR008271">
    <property type="entry name" value="Ser/Thr_kinase_AS"/>
</dbReference>
<dbReference type="GO" id="GO:0044779">
    <property type="term" value="P:meiotic spindle checkpoint signaling"/>
    <property type="evidence" value="ECO:0007669"/>
    <property type="project" value="UniProtKB-ARBA"/>
</dbReference>
<evidence type="ECO:0000313" key="18">
    <source>
        <dbReference type="EMBL" id="SAM00947.1"/>
    </source>
</evidence>
<dbReference type="Gene3D" id="1.10.510.10">
    <property type="entry name" value="Transferase(Phosphotransferase) domain 1"/>
    <property type="match status" value="1"/>
</dbReference>
<dbReference type="GO" id="GO:0000776">
    <property type="term" value="C:kinetochore"/>
    <property type="evidence" value="ECO:0007669"/>
    <property type="project" value="UniProtKB-ARBA"/>
</dbReference>
<dbReference type="GO" id="GO:0004674">
    <property type="term" value="F:protein serine/threonine kinase activity"/>
    <property type="evidence" value="ECO:0007669"/>
    <property type="project" value="UniProtKB-KW"/>
</dbReference>
<dbReference type="InterPro" id="IPR011009">
    <property type="entry name" value="Kinase-like_dom_sf"/>
</dbReference>
<dbReference type="SUPFAM" id="SSF56112">
    <property type="entry name" value="Protein kinase-like (PK-like)"/>
    <property type="match status" value="1"/>
</dbReference>
<evidence type="ECO:0000256" key="16">
    <source>
        <dbReference type="SAM" id="MobiDB-lite"/>
    </source>
</evidence>
<evidence type="ECO:0000256" key="14">
    <source>
        <dbReference type="RuleBase" id="RU000304"/>
    </source>
</evidence>
<evidence type="ECO:0000256" key="3">
    <source>
        <dbReference type="ARBA" id="ARBA00022527"/>
    </source>
</evidence>
<dbReference type="InParanoid" id="A0A168NPM5"/>
<dbReference type="PROSITE" id="PS50011">
    <property type="entry name" value="PROTEIN_KINASE_DOM"/>
    <property type="match status" value="1"/>
</dbReference>
<comment type="similarity">
    <text evidence="15">Belongs to the protein kinase superfamily. Ser/Thr protein kinase family. Aurora subfamily.</text>
</comment>
<evidence type="ECO:0000256" key="12">
    <source>
        <dbReference type="PIRSR" id="PIRSR630616-3"/>
    </source>
</evidence>
<dbReference type="AlphaFoldDB" id="A0A168NPM5"/>
<organism evidence="18">
    <name type="scientific">Absidia glauca</name>
    <name type="common">Pin mould</name>
    <dbReference type="NCBI Taxonomy" id="4829"/>
    <lineage>
        <taxon>Eukaryota</taxon>
        <taxon>Fungi</taxon>
        <taxon>Fungi incertae sedis</taxon>
        <taxon>Mucoromycota</taxon>
        <taxon>Mucoromycotina</taxon>
        <taxon>Mucoromycetes</taxon>
        <taxon>Mucorales</taxon>
        <taxon>Cunninghamellaceae</taxon>
        <taxon>Absidia</taxon>
    </lineage>
</organism>
<dbReference type="GO" id="GO:0008608">
    <property type="term" value="P:attachment of spindle microtubules to kinetochore"/>
    <property type="evidence" value="ECO:0007669"/>
    <property type="project" value="UniProtKB-ARBA"/>
</dbReference>
<dbReference type="PROSITE" id="PS00107">
    <property type="entry name" value="PROTEIN_KINASE_ATP"/>
    <property type="match status" value="1"/>
</dbReference>
<feature type="binding site" evidence="11">
    <location>
        <begin position="247"/>
        <end position="248"/>
    </location>
    <ligand>
        <name>ATP</name>
        <dbReference type="ChEBI" id="CHEBI:30616"/>
    </ligand>
</feature>
<dbReference type="CDD" id="cd14007">
    <property type="entry name" value="STKc_Aurora"/>
    <property type="match status" value="1"/>
</dbReference>
<evidence type="ECO:0000259" key="17">
    <source>
        <dbReference type="PROSITE" id="PS50011"/>
    </source>
</evidence>
<dbReference type="OMA" id="HTLCGTM"/>
<evidence type="ECO:0000256" key="10">
    <source>
        <dbReference type="PIRSR" id="PIRSR630616-1"/>
    </source>
</evidence>
<dbReference type="GO" id="GO:0090266">
    <property type="term" value="P:regulation of mitotic cell cycle spindle assembly checkpoint"/>
    <property type="evidence" value="ECO:0007669"/>
    <property type="project" value="UniProtKB-ARBA"/>
</dbReference>
<feature type="binding site" evidence="11">
    <location>
        <position position="130"/>
    </location>
    <ligand>
        <name>ATP</name>
        <dbReference type="ChEBI" id="CHEBI:30616"/>
    </ligand>
</feature>
<name>A0A168NPM5_ABSGL</name>
<dbReference type="InterPro" id="IPR017441">
    <property type="entry name" value="Protein_kinase_ATP_BS"/>
</dbReference>
<feature type="binding site" evidence="11">
    <location>
        <position position="149"/>
    </location>
    <ligand>
        <name>ATP</name>
        <dbReference type="ChEBI" id="CHEBI:30616"/>
    </ligand>
</feature>
<sequence>MDDQVASPELDPNITTIWTTSDTPPPPPSAYVDYTPRHIPPDTPSRHNTNELSLIRQRRTQHYRQLAQQTPGRDNYMDSPIVRRDLGVNPAVVPINVFESRQTHISSLYKRKKEWQTSDFDVGKHLGQGKFGNVYLAREKHARQPVALKILIKKELLDAKVAKFLKREVEIHAHLRHPSILRMYGYFQDDQHVYLVLECASQGSLYGKLEKRGRFDEMTTRQCIYQMANALSYLHTHGIIHRDIKPENILVDGKGKLKLADFGWAVHDRRPRRTTFCGTLDYLPPEMIENKTHNAKVDVWALGVLAYELLVGKPPFEHSEYGDTYHHIVKVKFTFPDHVSSLARDFISLALQYDIRKRSHLSDLVRHPWLQNTFKSVS</sequence>
<dbReference type="InterPro" id="IPR000719">
    <property type="entry name" value="Prot_kinase_dom"/>
</dbReference>
<keyword evidence="3 14" id="KW-0723">Serine/threonine-protein kinase</keyword>
<dbReference type="InterPro" id="IPR030616">
    <property type="entry name" value="Aur-like"/>
</dbReference>
<dbReference type="FunFam" id="1.10.510.10:FF:000235">
    <property type="entry name" value="Serine/threonine-protein kinase ark1"/>
    <property type="match status" value="1"/>
</dbReference>
<evidence type="ECO:0000313" key="19">
    <source>
        <dbReference type="Proteomes" id="UP000078561"/>
    </source>
</evidence>
<proteinExistence type="inferred from homology"/>
<feature type="cross-link" description="Glycyl lysine isopeptide (Lys-Gly) (interchain with G-Cter in SUMO2)" evidence="12">
    <location>
        <position position="245"/>
    </location>
</feature>
<accession>A0A168NPM5</accession>
<keyword evidence="6 15" id="KW-0418">Kinase</keyword>
<dbReference type="SMART" id="SM00220">
    <property type="entry name" value="S_TKc"/>
    <property type="match status" value="1"/>
</dbReference>
<evidence type="ECO:0000256" key="8">
    <source>
        <dbReference type="ARBA" id="ARBA00047899"/>
    </source>
</evidence>
<dbReference type="GO" id="GO:0045143">
    <property type="term" value="P:homologous chromosome segregation"/>
    <property type="evidence" value="ECO:0007669"/>
    <property type="project" value="UniProtKB-ARBA"/>
</dbReference>
<keyword evidence="7 11" id="KW-0067">ATP-binding</keyword>
<dbReference type="Pfam" id="PF00069">
    <property type="entry name" value="Pkinase"/>
    <property type="match status" value="1"/>
</dbReference>
<feature type="region of interest" description="Disordered" evidence="16">
    <location>
        <begin position="1"/>
        <end position="31"/>
    </location>
</feature>
<evidence type="ECO:0000256" key="5">
    <source>
        <dbReference type="ARBA" id="ARBA00022741"/>
    </source>
</evidence>